<evidence type="ECO:0000313" key="2">
    <source>
        <dbReference type="EMBL" id="SIN68585.1"/>
    </source>
</evidence>
<reference evidence="3" key="1">
    <citation type="submission" date="2016-11" db="EMBL/GenBank/DDBJ databases">
        <authorList>
            <person name="Varghese N."/>
            <person name="Submissions S."/>
        </authorList>
    </citation>
    <scope>NUCLEOTIDE SEQUENCE [LARGE SCALE GENOMIC DNA]</scope>
    <source>
        <strain evidence="3">DSM 22363</strain>
    </source>
</reference>
<keyword evidence="1" id="KW-1133">Transmembrane helix</keyword>
<dbReference type="Proteomes" id="UP000185192">
    <property type="component" value="Unassembled WGS sequence"/>
</dbReference>
<accession>A0A1N6DCR8</accession>
<name>A0A1N6DCR8_9SPHN</name>
<keyword evidence="1" id="KW-0812">Transmembrane</keyword>
<protein>
    <submittedName>
        <fullName evidence="2">Uncharacterized protein</fullName>
    </submittedName>
</protein>
<keyword evidence="3" id="KW-1185">Reference proteome</keyword>
<dbReference type="STRING" id="1123272.SAMN02745824_1820"/>
<evidence type="ECO:0000256" key="1">
    <source>
        <dbReference type="SAM" id="Phobius"/>
    </source>
</evidence>
<organism evidence="2 3">
    <name type="scientific">Parasphingorhabdus marina DSM 22363</name>
    <dbReference type="NCBI Taxonomy" id="1123272"/>
    <lineage>
        <taxon>Bacteria</taxon>
        <taxon>Pseudomonadati</taxon>
        <taxon>Pseudomonadota</taxon>
        <taxon>Alphaproteobacteria</taxon>
        <taxon>Sphingomonadales</taxon>
        <taxon>Sphingomonadaceae</taxon>
        <taxon>Parasphingorhabdus</taxon>
    </lineage>
</organism>
<keyword evidence="1" id="KW-0472">Membrane</keyword>
<dbReference type="RefSeq" id="WP_159437081.1">
    <property type="nucleotide sequence ID" value="NZ_FSQW01000001.1"/>
</dbReference>
<dbReference type="OrthoDB" id="9998393at2"/>
<dbReference type="AlphaFoldDB" id="A0A1N6DCR8"/>
<evidence type="ECO:0000313" key="3">
    <source>
        <dbReference type="Proteomes" id="UP000185192"/>
    </source>
</evidence>
<proteinExistence type="predicted"/>
<dbReference type="EMBL" id="FSQW01000001">
    <property type="protein sequence ID" value="SIN68585.1"/>
    <property type="molecule type" value="Genomic_DNA"/>
</dbReference>
<gene>
    <name evidence="2" type="ORF">SAMN02745824_1820</name>
</gene>
<feature type="transmembrane region" description="Helical" evidence="1">
    <location>
        <begin position="9"/>
        <end position="27"/>
    </location>
</feature>
<sequence>MTRILKSDLTYSLGAGFLMGAVVLFFMQPAENQQSLGETLAATVSMAGQLLG</sequence>